<dbReference type="SUPFAM" id="SSF52540">
    <property type="entry name" value="P-loop containing nucleoside triphosphate hydrolases"/>
    <property type="match status" value="1"/>
</dbReference>
<keyword evidence="4" id="KW-1185">Reference proteome</keyword>
<accession>A0A6I9YGX0</accession>
<dbReference type="InterPro" id="IPR050566">
    <property type="entry name" value="Deoxyribonucleoside_kinase"/>
</dbReference>
<evidence type="ECO:0000259" key="3">
    <source>
        <dbReference type="Pfam" id="PF01712"/>
    </source>
</evidence>
<evidence type="ECO:0000256" key="2">
    <source>
        <dbReference type="PIRSR" id="PIRSR000705-3"/>
    </source>
</evidence>
<evidence type="ECO:0000256" key="1">
    <source>
        <dbReference type="ARBA" id="ARBA00007420"/>
    </source>
</evidence>
<dbReference type="PANTHER" id="PTHR10513">
    <property type="entry name" value="DEOXYNUCLEOSIDE KINASE"/>
    <property type="match status" value="1"/>
</dbReference>
<keyword evidence="2" id="KW-0547">Nucleotide-binding</keyword>
<dbReference type="GeneID" id="106550152"/>
<evidence type="ECO:0000313" key="4">
    <source>
        <dbReference type="Proteomes" id="UP000504617"/>
    </source>
</evidence>
<sequence length="154" mass="17874">MDPPGEEGLRMYIFAKNLFEIGHMTEIEWIIYQDWHTFLLQTFGDQLALHGFLYLQAPPEVCFERLRCRSRPEEKEVQLSYLEQLHVQHENWLVKKTSVSHSGALRDVPVLILDVTKDFENDPNEQSKLIGQVNFFMKTLCSNSSPSISTTVCN</sequence>
<dbReference type="OrthoDB" id="567086at2759"/>
<dbReference type="GO" id="GO:0005524">
    <property type="term" value="F:ATP binding"/>
    <property type="evidence" value="ECO:0007669"/>
    <property type="project" value="UniProtKB-KW"/>
</dbReference>
<dbReference type="InterPro" id="IPR031314">
    <property type="entry name" value="DNK_dom"/>
</dbReference>
<dbReference type="Proteomes" id="UP000504617">
    <property type="component" value="Unplaced"/>
</dbReference>
<comment type="similarity">
    <text evidence="1">Belongs to the DCK/DGK family.</text>
</comment>
<dbReference type="Pfam" id="PF01712">
    <property type="entry name" value="dNK"/>
    <property type="match status" value="1"/>
</dbReference>
<dbReference type="InterPro" id="IPR027417">
    <property type="entry name" value="P-loop_NTPase"/>
</dbReference>
<feature type="binding site" evidence="2">
    <location>
        <begin position="65"/>
        <end position="69"/>
    </location>
    <ligand>
        <name>ATP</name>
        <dbReference type="ChEBI" id="CHEBI:30616"/>
    </ligand>
</feature>
<proteinExistence type="inferred from homology"/>
<reference evidence="5" key="1">
    <citation type="submission" date="2025-08" db="UniProtKB">
        <authorList>
            <consortium name="RefSeq"/>
        </authorList>
    </citation>
    <scope>IDENTIFICATION</scope>
    <source>
        <tissue evidence="5">Skeletal muscle</tissue>
    </source>
</reference>
<gene>
    <name evidence="5" type="primary">LOC106550152</name>
</gene>
<dbReference type="GO" id="GO:0004138">
    <property type="term" value="F:deoxyguanosine kinase activity"/>
    <property type="evidence" value="ECO:0007669"/>
    <property type="project" value="TreeGrafter"/>
</dbReference>
<dbReference type="PIRSF" id="PIRSF000705">
    <property type="entry name" value="DNK"/>
    <property type="match status" value="1"/>
</dbReference>
<dbReference type="KEGG" id="tsr:106550152"/>
<dbReference type="Gene3D" id="3.40.50.300">
    <property type="entry name" value="P-loop containing nucleotide triphosphate hydrolases"/>
    <property type="match status" value="1"/>
</dbReference>
<organism evidence="4 5">
    <name type="scientific">Thamnophis sirtalis</name>
    <dbReference type="NCBI Taxonomy" id="35019"/>
    <lineage>
        <taxon>Eukaryota</taxon>
        <taxon>Metazoa</taxon>
        <taxon>Chordata</taxon>
        <taxon>Craniata</taxon>
        <taxon>Vertebrata</taxon>
        <taxon>Euteleostomi</taxon>
        <taxon>Lepidosauria</taxon>
        <taxon>Squamata</taxon>
        <taxon>Bifurcata</taxon>
        <taxon>Unidentata</taxon>
        <taxon>Episquamata</taxon>
        <taxon>Toxicofera</taxon>
        <taxon>Serpentes</taxon>
        <taxon>Colubroidea</taxon>
        <taxon>Colubridae</taxon>
        <taxon>Natricinae</taxon>
        <taxon>Thamnophis</taxon>
    </lineage>
</organism>
<dbReference type="RefSeq" id="XP_013923442.1">
    <property type="nucleotide sequence ID" value="XM_014067967.1"/>
</dbReference>
<dbReference type="PANTHER" id="PTHR10513:SF8">
    <property type="entry name" value="DEOXYGUANOSINE KINASE, MITOCHONDRIAL"/>
    <property type="match status" value="1"/>
</dbReference>
<dbReference type="AlphaFoldDB" id="A0A6I9YGX0"/>
<protein>
    <submittedName>
        <fullName evidence="5">Deoxyguanosine kinase, mitochondrial-like</fullName>
    </submittedName>
</protein>
<keyword evidence="2" id="KW-0067">ATP-binding</keyword>
<evidence type="ECO:0000313" key="5">
    <source>
        <dbReference type="RefSeq" id="XP_013923442.1"/>
    </source>
</evidence>
<dbReference type="InterPro" id="IPR002624">
    <property type="entry name" value="DCK/DGK"/>
</dbReference>
<feature type="domain" description="Deoxynucleoside kinase" evidence="3">
    <location>
        <begin position="11"/>
        <end position="137"/>
    </location>
</feature>
<name>A0A6I9YGX0_9SAUR</name>
<dbReference type="GO" id="GO:0005739">
    <property type="term" value="C:mitochondrion"/>
    <property type="evidence" value="ECO:0007669"/>
    <property type="project" value="TreeGrafter"/>
</dbReference>